<organism evidence="2 3">
    <name type="scientific">Stomoxys calcitrans</name>
    <name type="common">Stable fly</name>
    <name type="synonym">Conops calcitrans</name>
    <dbReference type="NCBI Taxonomy" id="35570"/>
    <lineage>
        <taxon>Eukaryota</taxon>
        <taxon>Metazoa</taxon>
        <taxon>Ecdysozoa</taxon>
        <taxon>Arthropoda</taxon>
        <taxon>Hexapoda</taxon>
        <taxon>Insecta</taxon>
        <taxon>Pterygota</taxon>
        <taxon>Neoptera</taxon>
        <taxon>Endopterygota</taxon>
        <taxon>Diptera</taxon>
        <taxon>Brachycera</taxon>
        <taxon>Muscomorpha</taxon>
        <taxon>Muscoidea</taxon>
        <taxon>Muscidae</taxon>
        <taxon>Stomoxys</taxon>
    </lineage>
</organism>
<gene>
    <name evidence="2" type="primary">106093870</name>
</gene>
<reference evidence="2" key="1">
    <citation type="submission" date="2020-05" db="UniProtKB">
        <authorList>
            <consortium name="EnsemblMetazoa"/>
        </authorList>
    </citation>
    <scope>IDENTIFICATION</scope>
    <source>
        <strain evidence="2">USDA</strain>
    </source>
</reference>
<keyword evidence="3" id="KW-1185">Reference proteome</keyword>
<protein>
    <submittedName>
        <fullName evidence="2">Uncharacterized protein</fullName>
    </submittedName>
</protein>
<evidence type="ECO:0000313" key="2">
    <source>
        <dbReference type="EnsemblMetazoa" id="SCAU002785-PA"/>
    </source>
</evidence>
<dbReference type="EnsemblMetazoa" id="SCAU002785-RA">
    <property type="protein sequence ID" value="SCAU002785-PA"/>
    <property type="gene ID" value="SCAU002785"/>
</dbReference>
<proteinExistence type="predicted"/>
<sequence>MYKFMTICLCALMTLAVALAKPHLLTTGISYATPAVAPVAPVAAVAAPFATSVLASPGYYPAYTAPYYASYATYPYSYWGAPYFVRR</sequence>
<accession>A0A1I8NX23</accession>
<keyword evidence="1" id="KW-0732">Signal</keyword>
<dbReference type="Proteomes" id="UP000095300">
    <property type="component" value="Unassembled WGS sequence"/>
</dbReference>
<feature type="chain" id="PRO_5009325685" evidence="1">
    <location>
        <begin position="21"/>
        <end position="87"/>
    </location>
</feature>
<evidence type="ECO:0000313" key="3">
    <source>
        <dbReference type="Proteomes" id="UP000095300"/>
    </source>
</evidence>
<evidence type="ECO:0000256" key="1">
    <source>
        <dbReference type="SAM" id="SignalP"/>
    </source>
</evidence>
<dbReference type="AlphaFoldDB" id="A0A1I8NX23"/>
<feature type="signal peptide" evidence="1">
    <location>
        <begin position="1"/>
        <end position="20"/>
    </location>
</feature>
<dbReference type="VEuPathDB" id="VectorBase:SCAU002785"/>
<name>A0A1I8NX23_STOCA</name>